<keyword evidence="1" id="KW-0963">Cytoplasm</keyword>
<keyword evidence="4" id="KW-1185">Reference proteome</keyword>
<evidence type="ECO:0000313" key="4">
    <source>
        <dbReference type="Proteomes" id="UP001177023"/>
    </source>
</evidence>
<feature type="domain" description="MSP" evidence="2">
    <location>
        <begin position="18"/>
        <end position="131"/>
    </location>
</feature>
<protein>
    <recommendedName>
        <fullName evidence="1">Major sperm protein</fullName>
    </recommendedName>
</protein>
<dbReference type="InterPro" id="IPR013783">
    <property type="entry name" value="Ig-like_fold"/>
</dbReference>
<feature type="non-terminal residue" evidence="3">
    <location>
        <position position="1"/>
    </location>
</feature>
<accession>A0AA36D4U3</accession>
<dbReference type="PROSITE" id="PS50202">
    <property type="entry name" value="MSP"/>
    <property type="match status" value="1"/>
</dbReference>
<proteinExistence type="predicted"/>
<dbReference type="InterPro" id="IPR000535">
    <property type="entry name" value="MSP_dom"/>
</dbReference>
<dbReference type="PANTHER" id="PTHR22947">
    <property type="entry name" value="MAJOR SPERM PROTEIN"/>
    <property type="match status" value="1"/>
</dbReference>
<keyword evidence="1" id="KW-0206">Cytoskeleton</keyword>
<reference evidence="3" key="1">
    <citation type="submission" date="2023-06" db="EMBL/GenBank/DDBJ databases">
        <authorList>
            <person name="Delattre M."/>
        </authorList>
    </citation>
    <scope>NUCLEOTIDE SEQUENCE</scope>
    <source>
        <strain evidence="3">AF72</strain>
    </source>
</reference>
<dbReference type="InterPro" id="IPR008962">
    <property type="entry name" value="PapD-like_sf"/>
</dbReference>
<dbReference type="EMBL" id="CATQJA010002657">
    <property type="protein sequence ID" value="CAJ0579689.1"/>
    <property type="molecule type" value="Genomic_DNA"/>
</dbReference>
<comment type="function">
    <text evidence="1">Central component in molecular interactions underlying sperm crawling. Forms an extensive filament system that extends from sperm villipoda, along the leading edge of the pseudopod.</text>
</comment>
<evidence type="ECO:0000256" key="1">
    <source>
        <dbReference type="RuleBase" id="RU003425"/>
    </source>
</evidence>
<gene>
    <name evidence="3" type="ORF">MSPICULIGERA_LOCUS17897</name>
</gene>
<organism evidence="3 4">
    <name type="scientific">Mesorhabditis spiculigera</name>
    <dbReference type="NCBI Taxonomy" id="96644"/>
    <lineage>
        <taxon>Eukaryota</taxon>
        <taxon>Metazoa</taxon>
        <taxon>Ecdysozoa</taxon>
        <taxon>Nematoda</taxon>
        <taxon>Chromadorea</taxon>
        <taxon>Rhabditida</taxon>
        <taxon>Rhabditina</taxon>
        <taxon>Rhabditomorpha</taxon>
        <taxon>Rhabditoidea</taxon>
        <taxon>Rhabditidae</taxon>
        <taxon>Mesorhabditinae</taxon>
        <taxon>Mesorhabditis</taxon>
    </lineage>
</organism>
<evidence type="ECO:0000259" key="2">
    <source>
        <dbReference type="PROSITE" id="PS50202"/>
    </source>
</evidence>
<evidence type="ECO:0000313" key="3">
    <source>
        <dbReference type="EMBL" id="CAJ0579689.1"/>
    </source>
</evidence>
<comment type="caution">
    <text evidence="3">The sequence shown here is derived from an EMBL/GenBank/DDBJ whole genome shotgun (WGS) entry which is preliminary data.</text>
</comment>
<dbReference type="AlphaFoldDB" id="A0AA36D4U3"/>
<name>A0AA36D4U3_9BILA</name>
<dbReference type="Proteomes" id="UP001177023">
    <property type="component" value="Unassembled WGS sequence"/>
</dbReference>
<dbReference type="SUPFAM" id="SSF49354">
    <property type="entry name" value="PapD-like"/>
    <property type="match status" value="1"/>
</dbReference>
<sequence length="135" mass="14916">MSREKADPSEKPKGDLKSLVVEPTEVLFPRNAGFNIVILKNNGPKAIAFKVGSTEPSTYLCKPKAAILEPNISCPLEIARTPGKTQLKDERLVVRYVEIDGDYNDEKEMTKAFTALQKSGNGNVFVILKTRDPPK</sequence>
<dbReference type="Pfam" id="PF00635">
    <property type="entry name" value="Motile_Sperm"/>
    <property type="match status" value="1"/>
</dbReference>
<dbReference type="Gene3D" id="2.60.40.10">
    <property type="entry name" value="Immunoglobulins"/>
    <property type="match status" value="1"/>
</dbReference>
<dbReference type="PANTHER" id="PTHR22947:SF3">
    <property type="entry name" value="MSP DOMAIN-CONTAINING PROTEIN-RELATED"/>
    <property type="match status" value="1"/>
</dbReference>
<dbReference type="InterPro" id="IPR051774">
    <property type="entry name" value="Sperm-specific_class_P"/>
</dbReference>